<gene>
    <name evidence="2" type="ORF">SBOR_5679</name>
</gene>
<evidence type="ECO:0000313" key="2">
    <source>
        <dbReference type="EMBL" id="ESZ93920.1"/>
    </source>
</evidence>
<protein>
    <submittedName>
        <fullName evidence="2">Uncharacterized protein</fullName>
    </submittedName>
</protein>
<comment type="caution">
    <text evidence="2">The sequence shown here is derived from an EMBL/GenBank/DDBJ whole genome shotgun (WGS) entry which is preliminary data.</text>
</comment>
<evidence type="ECO:0000256" key="1">
    <source>
        <dbReference type="SAM" id="MobiDB-lite"/>
    </source>
</evidence>
<organism evidence="2 3">
    <name type="scientific">Sclerotinia borealis (strain F-4128)</name>
    <dbReference type="NCBI Taxonomy" id="1432307"/>
    <lineage>
        <taxon>Eukaryota</taxon>
        <taxon>Fungi</taxon>
        <taxon>Dikarya</taxon>
        <taxon>Ascomycota</taxon>
        <taxon>Pezizomycotina</taxon>
        <taxon>Leotiomycetes</taxon>
        <taxon>Helotiales</taxon>
        <taxon>Sclerotiniaceae</taxon>
        <taxon>Sclerotinia</taxon>
    </lineage>
</organism>
<keyword evidence="3" id="KW-1185">Reference proteome</keyword>
<evidence type="ECO:0000313" key="3">
    <source>
        <dbReference type="Proteomes" id="UP000019487"/>
    </source>
</evidence>
<dbReference type="AlphaFoldDB" id="W9CHB6"/>
<proteinExistence type="predicted"/>
<dbReference type="EMBL" id="AYSA01000278">
    <property type="protein sequence ID" value="ESZ93920.1"/>
    <property type="molecule type" value="Genomic_DNA"/>
</dbReference>
<sequence>MKDFKEEHPAAAKRLGTVDAGNITKGDIANGIAELSISSIKTVKTVQIDHHAVNSSDNGNGDGRPSEQRPDTVSANNSQLVIISQKVQNEEDTFCRAP</sequence>
<accession>W9CHB6</accession>
<feature type="region of interest" description="Disordered" evidence="1">
    <location>
        <begin position="51"/>
        <end position="78"/>
    </location>
</feature>
<name>W9CHB6_SCLBF</name>
<dbReference type="Proteomes" id="UP000019487">
    <property type="component" value="Unassembled WGS sequence"/>
</dbReference>
<dbReference type="HOGENOM" id="CLU_2334846_0_0_1"/>
<reference evidence="2 3" key="1">
    <citation type="journal article" date="2014" name="Genome Announc.">
        <title>Draft genome sequence of Sclerotinia borealis, a psychrophilic plant pathogenic fungus.</title>
        <authorList>
            <person name="Mardanov A.V."/>
            <person name="Beletsky A.V."/>
            <person name="Kadnikov V.V."/>
            <person name="Ignatov A.N."/>
            <person name="Ravin N.V."/>
        </authorList>
    </citation>
    <scope>NUCLEOTIDE SEQUENCE [LARGE SCALE GENOMIC DNA]</scope>
    <source>
        <strain evidence="3">F-4157</strain>
    </source>
</reference>